<reference evidence="1" key="1">
    <citation type="submission" date="2018-12" db="EMBL/GenBank/DDBJ databases">
        <authorList>
            <person name="Will S."/>
            <person name="Neumann-Schaal M."/>
            <person name="Henke P."/>
        </authorList>
    </citation>
    <scope>NUCLEOTIDE SEQUENCE</scope>
    <source>
        <strain evidence="1">PCC 7102</strain>
    </source>
</reference>
<comment type="caution">
    <text evidence="1">The sequence shown here is derived from an EMBL/GenBank/DDBJ whole genome shotgun (WGS) entry which is preliminary data.</text>
</comment>
<protein>
    <recommendedName>
        <fullName evidence="3">Nudix hydrolase domain-containing protein</fullName>
    </recommendedName>
</protein>
<evidence type="ECO:0008006" key="3">
    <source>
        <dbReference type="Google" id="ProtNLM"/>
    </source>
</evidence>
<keyword evidence="2" id="KW-1185">Reference proteome</keyword>
<accession>A0A433UPX1</accession>
<dbReference type="RefSeq" id="WP_186538846.1">
    <property type="nucleotide sequence ID" value="NZ_RSCL01000039.1"/>
</dbReference>
<name>A0A433UPX1_9CYAN</name>
<sequence>MYKLLFHCELVGGSAATSIETDDVGFFAEDSIPELSIGRVLPHQITKCFEYYRNPHLPADFD</sequence>
<dbReference type="Gene3D" id="3.90.79.10">
    <property type="entry name" value="Nucleoside Triphosphate Pyrophosphohydrolase"/>
    <property type="match status" value="1"/>
</dbReference>
<dbReference type="Proteomes" id="UP000271624">
    <property type="component" value="Unassembled WGS sequence"/>
</dbReference>
<evidence type="ECO:0000313" key="1">
    <source>
        <dbReference type="EMBL" id="RUS95862.1"/>
    </source>
</evidence>
<dbReference type="AlphaFoldDB" id="A0A433UPX1"/>
<reference evidence="1" key="2">
    <citation type="journal article" date="2019" name="Genome Biol. Evol.">
        <title>Day and night: Metabolic profiles and evolutionary relationships of six axenic non-marine cyanobacteria.</title>
        <authorList>
            <person name="Will S.E."/>
            <person name="Henke P."/>
            <person name="Boedeker C."/>
            <person name="Huang S."/>
            <person name="Brinkmann H."/>
            <person name="Rohde M."/>
            <person name="Jarek M."/>
            <person name="Friedl T."/>
            <person name="Seufert S."/>
            <person name="Schumacher M."/>
            <person name="Overmann J."/>
            <person name="Neumann-Schaal M."/>
            <person name="Petersen J."/>
        </authorList>
    </citation>
    <scope>NUCLEOTIDE SEQUENCE [LARGE SCALE GENOMIC DNA]</scope>
    <source>
        <strain evidence="1">PCC 7102</strain>
    </source>
</reference>
<gene>
    <name evidence="1" type="ORF">DSM106972_088750</name>
</gene>
<proteinExistence type="predicted"/>
<evidence type="ECO:0000313" key="2">
    <source>
        <dbReference type="Proteomes" id="UP000271624"/>
    </source>
</evidence>
<dbReference type="EMBL" id="RSCL01000039">
    <property type="protein sequence ID" value="RUS95862.1"/>
    <property type="molecule type" value="Genomic_DNA"/>
</dbReference>
<organism evidence="1 2">
    <name type="scientific">Dulcicalothrix desertica PCC 7102</name>
    <dbReference type="NCBI Taxonomy" id="232991"/>
    <lineage>
        <taxon>Bacteria</taxon>
        <taxon>Bacillati</taxon>
        <taxon>Cyanobacteriota</taxon>
        <taxon>Cyanophyceae</taxon>
        <taxon>Nostocales</taxon>
        <taxon>Calotrichaceae</taxon>
        <taxon>Dulcicalothrix</taxon>
    </lineage>
</organism>